<dbReference type="InterPro" id="IPR036739">
    <property type="entry name" value="SLC41_membr_dom_sf"/>
</dbReference>
<dbReference type="EMBL" id="JAABFR010002263">
    <property type="protein sequence ID" value="MBD4339533.1"/>
    <property type="molecule type" value="Genomic_DNA"/>
</dbReference>
<feature type="non-terminal residue" evidence="10">
    <location>
        <position position="86"/>
    </location>
</feature>
<proteinExistence type="inferred from homology"/>
<keyword evidence="6 8" id="KW-1133">Transmembrane helix</keyword>
<protein>
    <submittedName>
        <fullName evidence="10">Magnesium transporter</fullName>
    </submittedName>
</protein>
<evidence type="ECO:0000256" key="8">
    <source>
        <dbReference type="SAM" id="Phobius"/>
    </source>
</evidence>
<evidence type="ECO:0000256" key="3">
    <source>
        <dbReference type="ARBA" id="ARBA00022448"/>
    </source>
</evidence>
<feature type="non-terminal residue" evidence="10">
    <location>
        <position position="1"/>
    </location>
</feature>
<dbReference type="GO" id="GO:0008324">
    <property type="term" value="F:monoatomic cation transmembrane transporter activity"/>
    <property type="evidence" value="ECO:0007669"/>
    <property type="project" value="InterPro"/>
</dbReference>
<organism evidence="10 11">
    <name type="scientific">Xanthomonas citri pv. citri</name>
    <dbReference type="NCBI Taxonomy" id="611301"/>
    <lineage>
        <taxon>Bacteria</taxon>
        <taxon>Pseudomonadati</taxon>
        <taxon>Pseudomonadota</taxon>
        <taxon>Gammaproteobacteria</taxon>
        <taxon>Lysobacterales</taxon>
        <taxon>Lysobacteraceae</taxon>
        <taxon>Xanthomonas</taxon>
    </lineage>
</organism>
<evidence type="ECO:0000256" key="5">
    <source>
        <dbReference type="ARBA" id="ARBA00022842"/>
    </source>
</evidence>
<feature type="transmembrane region" description="Helical" evidence="8">
    <location>
        <begin position="33"/>
        <end position="53"/>
    </location>
</feature>
<name>A0A8I0HFS5_XANCI</name>
<evidence type="ECO:0000259" key="9">
    <source>
        <dbReference type="Pfam" id="PF01769"/>
    </source>
</evidence>
<gene>
    <name evidence="10" type="ORF">GUH15_26500</name>
</gene>
<dbReference type="SUPFAM" id="SSF161093">
    <property type="entry name" value="MgtE membrane domain-like"/>
    <property type="match status" value="1"/>
</dbReference>
<evidence type="ECO:0000313" key="11">
    <source>
        <dbReference type="Proteomes" id="UP000653002"/>
    </source>
</evidence>
<evidence type="ECO:0000256" key="1">
    <source>
        <dbReference type="ARBA" id="ARBA00004141"/>
    </source>
</evidence>
<keyword evidence="4 8" id="KW-0812">Transmembrane</keyword>
<evidence type="ECO:0000313" key="10">
    <source>
        <dbReference type="EMBL" id="MBD4339533.1"/>
    </source>
</evidence>
<accession>A0A8I0HFS5</accession>
<comment type="similarity">
    <text evidence="2">Belongs to the SLC41A transporter family.</text>
</comment>
<comment type="subcellular location">
    <subcellularLocation>
        <location evidence="1">Membrane</location>
        <topology evidence="1">Multi-pass membrane protein</topology>
    </subcellularLocation>
</comment>
<evidence type="ECO:0000256" key="4">
    <source>
        <dbReference type="ARBA" id="ARBA00022692"/>
    </source>
</evidence>
<dbReference type="InterPro" id="IPR006667">
    <property type="entry name" value="SLC41_membr_dom"/>
</dbReference>
<keyword evidence="5" id="KW-0460">Magnesium</keyword>
<sequence>CGTQISTLMVRGLALGEVEPSDFVKVLGKELRVSAIVGAVLGIVNGMRIYLMYTFLFPGQYQNVMGYAIVVSVSLFFSVILAKLVG</sequence>
<dbReference type="PANTHER" id="PTHR41394:SF5">
    <property type="entry name" value="SLC41A_MGTE INTEGRAL MEMBRANE DOMAIN-CONTAINING PROTEIN"/>
    <property type="match status" value="1"/>
</dbReference>
<keyword evidence="3" id="KW-0813">Transport</keyword>
<dbReference type="Proteomes" id="UP000653002">
    <property type="component" value="Unassembled WGS sequence"/>
</dbReference>
<comment type="caution">
    <text evidence="10">The sequence shown here is derived from an EMBL/GenBank/DDBJ whole genome shotgun (WGS) entry which is preliminary data.</text>
</comment>
<reference evidence="10" key="1">
    <citation type="submission" date="2020-01" db="EMBL/GenBank/DDBJ databases">
        <authorList>
            <person name="Richard D."/>
        </authorList>
    </citation>
    <scope>NUCLEOTIDE SEQUENCE</scope>
    <source>
        <strain evidence="10">JP541</strain>
    </source>
</reference>
<evidence type="ECO:0000256" key="2">
    <source>
        <dbReference type="ARBA" id="ARBA00009749"/>
    </source>
</evidence>
<feature type="domain" description="SLC41A/MgtE integral membrane" evidence="9">
    <location>
        <begin position="1"/>
        <end position="86"/>
    </location>
</feature>
<evidence type="ECO:0000256" key="6">
    <source>
        <dbReference type="ARBA" id="ARBA00022989"/>
    </source>
</evidence>
<dbReference type="GO" id="GO:0016020">
    <property type="term" value="C:membrane"/>
    <property type="evidence" value="ECO:0007669"/>
    <property type="project" value="UniProtKB-SubCell"/>
</dbReference>
<feature type="transmembrane region" description="Helical" evidence="8">
    <location>
        <begin position="65"/>
        <end position="85"/>
    </location>
</feature>
<dbReference type="AlphaFoldDB" id="A0A8I0HFS5"/>
<dbReference type="PANTHER" id="PTHR41394">
    <property type="entry name" value="MAGNESIUM TRANSPORTER MGTE"/>
    <property type="match status" value="1"/>
</dbReference>
<dbReference type="Pfam" id="PF01769">
    <property type="entry name" value="MgtE"/>
    <property type="match status" value="1"/>
</dbReference>
<keyword evidence="7 8" id="KW-0472">Membrane</keyword>
<evidence type="ECO:0000256" key="7">
    <source>
        <dbReference type="ARBA" id="ARBA00023136"/>
    </source>
</evidence>
<dbReference type="Gene3D" id="1.10.357.20">
    <property type="entry name" value="SLC41 divalent cation transporters, integral membrane domain"/>
    <property type="match status" value="1"/>
</dbReference>